<evidence type="ECO:0000256" key="10">
    <source>
        <dbReference type="ARBA" id="ARBA00029447"/>
    </source>
</evidence>
<dbReference type="InterPro" id="IPR004090">
    <property type="entry name" value="Chemotax_Me-accpt_rcpt"/>
</dbReference>
<dbReference type="Pfam" id="PF00672">
    <property type="entry name" value="HAMP"/>
    <property type="match status" value="1"/>
</dbReference>
<dbReference type="InterPro" id="IPR003660">
    <property type="entry name" value="HAMP_dom"/>
</dbReference>
<keyword evidence="5" id="KW-0997">Cell inner membrane</keyword>
<name>A0ABP7LN00_9GAMM</name>
<reference evidence="17" key="1">
    <citation type="journal article" date="2019" name="Int. J. Syst. Evol. Microbiol.">
        <title>The Global Catalogue of Microorganisms (GCM) 10K type strain sequencing project: providing services to taxonomists for standard genome sequencing and annotation.</title>
        <authorList>
            <consortium name="The Broad Institute Genomics Platform"/>
            <consortium name="The Broad Institute Genome Sequencing Center for Infectious Disease"/>
            <person name="Wu L."/>
            <person name="Ma J."/>
        </authorList>
    </citation>
    <scope>NUCLEOTIDE SEQUENCE [LARGE SCALE GENOMIC DNA]</scope>
    <source>
        <strain evidence="17">JCM 16914</strain>
    </source>
</reference>
<evidence type="ECO:0000256" key="6">
    <source>
        <dbReference type="ARBA" id="ARBA00022692"/>
    </source>
</evidence>
<keyword evidence="4" id="KW-0145">Chemotaxis</keyword>
<comment type="caution">
    <text evidence="16">The sequence shown here is derived from an EMBL/GenBank/DDBJ whole genome shotgun (WGS) entry which is preliminary data.</text>
</comment>
<dbReference type="RefSeq" id="WP_344703744.1">
    <property type="nucleotide sequence ID" value="NZ_BAAAZT010000067.1"/>
</dbReference>
<proteinExistence type="inferred from homology"/>
<evidence type="ECO:0000259" key="15">
    <source>
        <dbReference type="PROSITE" id="PS50885"/>
    </source>
</evidence>
<dbReference type="Gene3D" id="1.20.120.30">
    <property type="entry name" value="Aspartate receptor, ligand-binding domain"/>
    <property type="match status" value="1"/>
</dbReference>
<feature type="transmembrane region" description="Helical" evidence="13">
    <location>
        <begin position="194"/>
        <end position="217"/>
    </location>
</feature>
<feature type="compositionally biased region" description="Basic and acidic residues" evidence="12">
    <location>
        <begin position="332"/>
        <end position="342"/>
    </location>
</feature>
<dbReference type="PROSITE" id="PS50111">
    <property type="entry name" value="CHEMOTAXIS_TRANSDUC_2"/>
    <property type="match status" value="1"/>
</dbReference>
<dbReference type="CDD" id="cd06225">
    <property type="entry name" value="HAMP"/>
    <property type="match status" value="1"/>
</dbReference>
<dbReference type="SUPFAM" id="SSF58104">
    <property type="entry name" value="Methyl-accepting chemotaxis protein (MCP) signaling domain"/>
    <property type="match status" value="1"/>
</dbReference>
<dbReference type="Pfam" id="PF02203">
    <property type="entry name" value="TarH"/>
    <property type="match status" value="1"/>
</dbReference>
<protein>
    <submittedName>
        <fullName evidence="16">Methyl-accepting chemotaxis protein</fullName>
    </submittedName>
</protein>
<comment type="similarity">
    <text evidence="10">Belongs to the methyl-accepting chemotaxis (MCP) protein family.</text>
</comment>
<dbReference type="Proteomes" id="UP001500133">
    <property type="component" value="Unassembled WGS sequence"/>
</dbReference>
<evidence type="ECO:0000256" key="7">
    <source>
        <dbReference type="ARBA" id="ARBA00022989"/>
    </source>
</evidence>
<evidence type="ECO:0000256" key="1">
    <source>
        <dbReference type="ARBA" id="ARBA00004429"/>
    </source>
</evidence>
<dbReference type="PRINTS" id="PR00260">
    <property type="entry name" value="CHEMTRNSDUCR"/>
</dbReference>
<dbReference type="SMART" id="SM00283">
    <property type="entry name" value="MA"/>
    <property type="match status" value="1"/>
</dbReference>
<organism evidence="16 17">
    <name type="scientific">Halomonas cibimaris</name>
    <dbReference type="NCBI Taxonomy" id="657012"/>
    <lineage>
        <taxon>Bacteria</taxon>
        <taxon>Pseudomonadati</taxon>
        <taxon>Pseudomonadota</taxon>
        <taxon>Gammaproteobacteria</taxon>
        <taxon>Oceanospirillales</taxon>
        <taxon>Halomonadaceae</taxon>
        <taxon>Halomonas</taxon>
    </lineage>
</organism>
<dbReference type="InterPro" id="IPR003122">
    <property type="entry name" value="Tar_rcpt_lig-bd"/>
</dbReference>
<feature type="domain" description="HAMP" evidence="15">
    <location>
        <begin position="219"/>
        <end position="271"/>
    </location>
</feature>
<evidence type="ECO:0000259" key="14">
    <source>
        <dbReference type="PROSITE" id="PS50111"/>
    </source>
</evidence>
<dbReference type="InterPro" id="IPR051310">
    <property type="entry name" value="MCP_chemotaxis"/>
</dbReference>
<accession>A0ABP7LN00</accession>
<gene>
    <name evidence="16" type="ORF">GCM10022228_14080</name>
</gene>
<dbReference type="InterPro" id="IPR004089">
    <property type="entry name" value="MCPsignal_dom"/>
</dbReference>
<dbReference type="InterPro" id="IPR035440">
    <property type="entry name" value="4HB_MCP_dom_sf"/>
</dbReference>
<keyword evidence="2" id="KW-1003">Cell membrane</keyword>
<evidence type="ECO:0000256" key="13">
    <source>
        <dbReference type="SAM" id="Phobius"/>
    </source>
</evidence>
<keyword evidence="9 11" id="KW-0807">Transducer</keyword>
<evidence type="ECO:0000313" key="17">
    <source>
        <dbReference type="Proteomes" id="UP001500133"/>
    </source>
</evidence>
<dbReference type="PANTHER" id="PTHR43531:SF7">
    <property type="entry name" value="AEROTAXIS RECEPTOR"/>
    <property type="match status" value="1"/>
</dbReference>
<evidence type="ECO:0000256" key="2">
    <source>
        <dbReference type="ARBA" id="ARBA00022475"/>
    </source>
</evidence>
<dbReference type="PANTHER" id="PTHR43531">
    <property type="entry name" value="PROTEIN ICFG"/>
    <property type="match status" value="1"/>
</dbReference>
<keyword evidence="3" id="KW-0488">Methylation</keyword>
<evidence type="ECO:0000256" key="3">
    <source>
        <dbReference type="ARBA" id="ARBA00022481"/>
    </source>
</evidence>
<dbReference type="PROSITE" id="PS50885">
    <property type="entry name" value="HAMP"/>
    <property type="match status" value="1"/>
</dbReference>
<feature type="compositionally biased region" description="Polar residues" evidence="12">
    <location>
        <begin position="291"/>
        <end position="330"/>
    </location>
</feature>
<dbReference type="SUPFAM" id="SSF47170">
    <property type="entry name" value="Aspartate receptor, ligand-binding domain"/>
    <property type="match status" value="1"/>
</dbReference>
<evidence type="ECO:0000256" key="8">
    <source>
        <dbReference type="ARBA" id="ARBA00023136"/>
    </source>
</evidence>
<dbReference type="Gene3D" id="1.10.287.950">
    <property type="entry name" value="Methyl-accepting chemotaxis protein"/>
    <property type="match status" value="1"/>
</dbReference>
<keyword evidence="7 13" id="KW-1133">Transmembrane helix</keyword>
<evidence type="ECO:0000313" key="16">
    <source>
        <dbReference type="EMBL" id="GAA3905075.1"/>
    </source>
</evidence>
<sequence>MKLWDNLTMRMSWTLVLLTFLAMMLVLSGAGLYAVDHSRQSIRQLTQVNVSQQSALNRLNSALQNIRLDLADLYVDRVEQNSPGAAARRQQVAELDETLDQASALFTEFVDLPAAEQHSALITALKDSFVRLRDAHLQPQLNALAQGELAAYRSGREGSRRAYDAFYQDAARFFRTVEEQGGARLERFDTVVDFATAIIIAVFVFALAVTALIYWGVGANLIRPIKRLIQQFDIMAEGDLSHRLESRGSNEIGQLYAALDHMQQALLNTVTTVRDSSSEVYDSASHIAQGNQDLSARTERQSASLTQTASSIEEMTSTMERSSDNASQANRVAEETADKAENGSHVVQSVVERMQEIRQSSRQITDIITLIDSIAFQTNILALNASVEAARAGEHGRGFAVVASEVRQLATRSASAATDIHKLIDTTAQQVEAGAEQADLAGDTMNDIIASVRRVTALMEEIDVATREQRSGIQEINTAISDMEQTTQQNATMVQQASTAAQQLQSEADRLNQIVARFTLPRDNDAAADAAQHPALPAF</sequence>
<keyword evidence="17" id="KW-1185">Reference proteome</keyword>
<feature type="region of interest" description="Disordered" evidence="12">
    <location>
        <begin position="291"/>
        <end position="344"/>
    </location>
</feature>
<keyword evidence="8 13" id="KW-0472">Membrane</keyword>
<evidence type="ECO:0000256" key="4">
    <source>
        <dbReference type="ARBA" id="ARBA00022500"/>
    </source>
</evidence>
<keyword evidence="6 13" id="KW-0812">Transmembrane</keyword>
<dbReference type="Pfam" id="PF00015">
    <property type="entry name" value="MCPsignal"/>
    <property type="match status" value="1"/>
</dbReference>
<evidence type="ECO:0000256" key="12">
    <source>
        <dbReference type="SAM" id="MobiDB-lite"/>
    </source>
</evidence>
<evidence type="ECO:0000256" key="9">
    <source>
        <dbReference type="ARBA" id="ARBA00023224"/>
    </source>
</evidence>
<evidence type="ECO:0000256" key="5">
    <source>
        <dbReference type="ARBA" id="ARBA00022519"/>
    </source>
</evidence>
<dbReference type="CDD" id="cd11386">
    <property type="entry name" value="MCP_signal"/>
    <property type="match status" value="1"/>
</dbReference>
<dbReference type="EMBL" id="BAAAZT010000067">
    <property type="protein sequence ID" value="GAA3905075.1"/>
    <property type="molecule type" value="Genomic_DNA"/>
</dbReference>
<dbReference type="SMART" id="SM00304">
    <property type="entry name" value="HAMP"/>
    <property type="match status" value="1"/>
</dbReference>
<comment type="subcellular location">
    <subcellularLocation>
        <location evidence="1">Cell inner membrane</location>
        <topology evidence="1">Multi-pass membrane protein</topology>
    </subcellularLocation>
</comment>
<feature type="domain" description="Methyl-accepting transducer" evidence="14">
    <location>
        <begin position="276"/>
        <end position="505"/>
    </location>
</feature>
<evidence type="ECO:0000256" key="11">
    <source>
        <dbReference type="PROSITE-ProRule" id="PRU00284"/>
    </source>
</evidence>